<keyword evidence="3" id="KW-0833">Ubl conjugation pathway</keyword>
<protein>
    <recommendedName>
        <fullName evidence="2">RING-type E3 ubiquitin transferase</fullName>
        <ecNumber evidence="2">2.3.2.27</ecNumber>
    </recommendedName>
</protein>
<comment type="caution">
    <text evidence="4">The sequence shown here is derived from an EMBL/GenBank/DDBJ whole genome shotgun (WGS) entry which is preliminary data.</text>
</comment>
<evidence type="ECO:0000313" key="4">
    <source>
        <dbReference type="EMBL" id="KAF7137996.1"/>
    </source>
</evidence>
<gene>
    <name evidence="4" type="ORF">RHSIM_Rhsim07G0014500</name>
</gene>
<dbReference type="PANTHER" id="PTHR45647:SF100">
    <property type="entry name" value="U-BOX DOMAIN-CONTAINING PROTEIN 33"/>
    <property type="match status" value="1"/>
</dbReference>
<comment type="catalytic activity">
    <reaction evidence="1">
        <text>S-ubiquitinyl-[E2 ubiquitin-conjugating enzyme]-L-cysteine + [acceptor protein]-L-lysine = [E2 ubiquitin-conjugating enzyme]-L-cysteine + N(6)-ubiquitinyl-[acceptor protein]-L-lysine.</text>
        <dbReference type="EC" id="2.3.2.27"/>
    </reaction>
</comment>
<reference evidence="4" key="1">
    <citation type="submission" date="2019-11" db="EMBL/GenBank/DDBJ databases">
        <authorList>
            <person name="Liu Y."/>
            <person name="Hou J."/>
            <person name="Li T.-Q."/>
            <person name="Guan C.-H."/>
            <person name="Wu X."/>
            <person name="Wu H.-Z."/>
            <person name="Ling F."/>
            <person name="Zhang R."/>
            <person name="Shi X.-G."/>
            <person name="Ren J.-P."/>
            <person name="Chen E.-F."/>
            <person name="Sun J.-M."/>
        </authorList>
    </citation>
    <scope>NUCLEOTIDE SEQUENCE</scope>
    <source>
        <strain evidence="4">Adult_tree_wgs_1</strain>
        <tissue evidence="4">Leaves</tissue>
    </source>
</reference>
<dbReference type="OrthoDB" id="10064100at2759"/>
<dbReference type="Proteomes" id="UP000626092">
    <property type="component" value="Unassembled WGS sequence"/>
</dbReference>
<evidence type="ECO:0000256" key="1">
    <source>
        <dbReference type="ARBA" id="ARBA00000900"/>
    </source>
</evidence>
<dbReference type="PANTHER" id="PTHR45647">
    <property type="entry name" value="OS02G0152300 PROTEIN"/>
    <property type="match status" value="1"/>
</dbReference>
<dbReference type="EC" id="2.3.2.27" evidence="2"/>
<evidence type="ECO:0000313" key="5">
    <source>
        <dbReference type="Proteomes" id="UP000626092"/>
    </source>
</evidence>
<name>A0A834GS65_RHOSS</name>
<dbReference type="AlphaFoldDB" id="A0A834GS65"/>
<accession>A0A834GS65</accession>
<evidence type="ECO:0000256" key="2">
    <source>
        <dbReference type="ARBA" id="ARBA00012483"/>
    </source>
</evidence>
<dbReference type="EMBL" id="WJXA01000007">
    <property type="protein sequence ID" value="KAF7137996.1"/>
    <property type="molecule type" value="Genomic_DNA"/>
</dbReference>
<proteinExistence type="predicted"/>
<keyword evidence="5" id="KW-1185">Reference proteome</keyword>
<sequence>MMASGSEIMEESPPRPVQVAEEKMYIAVGKDIKESTSVLNWALRNAGGRQICILHVHEPAQWIRISKFLDSCPPYISYVDAAIVVTSQLSLTWVLCLMESWSIEMVFGPKFNVRVLFLNVLDDMQRSFAIMQQNEFVLVLPDTVVDVLHIEMNSIEKGIVKLINQHGIRKLVMGAAADKHYSK</sequence>
<dbReference type="InterPro" id="IPR051348">
    <property type="entry name" value="U-box_ubiquitin_ligases"/>
</dbReference>
<organism evidence="4 5">
    <name type="scientific">Rhododendron simsii</name>
    <name type="common">Sims's rhododendron</name>
    <dbReference type="NCBI Taxonomy" id="118357"/>
    <lineage>
        <taxon>Eukaryota</taxon>
        <taxon>Viridiplantae</taxon>
        <taxon>Streptophyta</taxon>
        <taxon>Embryophyta</taxon>
        <taxon>Tracheophyta</taxon>
        <taxon>Spermatophyta</taxon>
        <taxon>Magnoliopsida</taxon>
        <taxon>eudicotyledons</taxon>
        <taxon>Gunneridae</taxon>
        <taxon>Pentapetalae</taxon>
        <taxon>asterids</taxon>
        <taxon>Ericales</taxon>
        <taxon>Ericaceae</taxon>
        <taxon>Ericoideae</taxon>
        <taxon>Rhodoreae</taxon>
        <taxon>Rhododendron</taxon>
    </lineage>
</organism>
<evidence type="ECO:0000256" key="3">
    <source>
        <dbReference type="ARBA" id="ARBA00022786"/>
    </source>
</evidence>
<dbReference type="GO" id="GO:0061630">
    <property type="term" value="F:ubiquitin protein ligase activity"/>
    <property type="evidence" value="ECO:0007669"/>
    <property type="project" value="UniProtKB-EC"/>
</dbReference>